<sequence length="76" mass="8114">MTNIVKQPGQANSIAICGINFSNRCIGVLDIPPLNLATKSSCRLFQGTNHTNAVLEAAVIGTRENQLSQSKLPYAT</sequence>
<dbReference type="EMBL" id="BLJE01000007">
    <property type="protein sequence ID" value="GFE66989.1"/>
    <property type="molecule type" value="Genomic_DNA"/>
</dbReference>
<organism evidence="1 2">
    <name type="scientific">Litoreibacter roseus</name>
    <dbReference type="NCBI Taxonomy" id="2601869"/>
    <lineage>
        <taxon>Bacteria</taxon>
        <taxon>Pseudomonadati</taxon>
        <taxon>Pseudomonadota</taxon>
        <taxon>Alphaproteobacteria</taxon>
        <taxon>Rhodobacterales</taxon>
        <taxon>Roseobacteraceae</taxon>
        <taxon>Litoreibacter</taxon>
    </lineage>
</organism>
<evidence type="ECO:0000313" key="2">
    <source>
        <dbReference type="Proteomes" id="UP000436822"/>
    </source>
</evidence>
<evidence type="ECO:0000313" key="1">
    <source>
        <dbReference type="EMBL" id="GFE66989.1"/>
    </source>
</evidence>
<dbReference type="AlphaFoldDB" id="A0A6N6JN89"/>
<accession>A0A6N6JN89</accession>
<comment type="caution">
    <text evidence="1">The sequence shown here is derived from an EMBL/GenBank/DDBJ whole genome shotgun (WGS) entry which is preliminary data.</text>
</comment>
<keyword evidence="2" id="KW-1185">Reference proteome</keyword>
<reference evidence="1 2" key="1">
    <citation type="submission" date="2019-12" db="EMBL/GenBank/DDBJ databases">
        <title>Litoreibacter badius sp. nov., a novel bacteriochlorophyll a-containing bacterium in the genus Litoreibacter.</title>
        <authorList>
            <person name="Kanamuro M."/>
            <person name="Takabe Y."/>
            <person name="Mori K."/>
            <person name="Takaichi S."/>
            <person name="Hanada S."/>
        </authorList>
    </citation>
    <scope>NUCLEOTIDE SEQUENCE [LARGE SCALE GENOMIC DNA]</scope>
    <source>
        <strain evidence="1 2">K6</strain>
    </source>
</reference>
<gene>
    <name evidence="1" type="ORF">KIN_40630</name>
</gene>
<name>A0A6N6JN89_9RHOB</name>
<protein>
    <submittedName>
        <fullName evidence="1">Uncharacterized protein</fullName>
    </submittedName>
</protein>
<dbReference type="Proteomes" id="UP000436822">
    <property type="component" value="Unassembled WGS sequence"/>
</dbReference>
<proteinExistence type="predicted"/>